<comment type="caution">
    <text evidence="9">The sequence shown here is derived from an EMBL/GenBank/DDBJ whole genome shotgun (WGS) entry which is preliminary data.</text>
</comment>
<dbReference type="PANTHER" id="PTHR23515">
    <property type="entry name" value="HIGH-AFFINITY NITRATE TRANSPORTER 2.3"/>
    <property type="match status" value="1"/>
</dbReference>
<proteinExistence type="inferred from homology"/>
<feature type="domain" description="Major facilitator superfamily (MFS) profile" evidence="8">
    <location>
        <begin position="14"/>
        <end position="442"/>
    </location>
</feature>
<keyword evidence="5" id="KW-0534">Nitrate assimilation</keyword>
<evidence type="ECO:0000259" key="8">
    <source>
        <dbReference type="PROSITE" id="PS50850"/>
    </source>
</evidence>
<evidence type="ECO:0000256" key="5">
    <source>
        <dbReference type="ARBA" id="ARBA00023063"/>
    </source>
</evidence>
<dbReference type="AlphaFoldDB" id="A0A7C2V557"/>
<comment type="similarity">
    <text evidence="2">Belongs to the major facilitator superfamily. Nitrate/nitrite porter (TC 2.A.1.8) family.</text>
</comment>
<feature type="transmembrane region" description="Helical" evidence="7">
    <location>
        <begin position="353"/>
        <end position="376"/>
    </location>
</feature>
<keyword evidence="3 7" id="KW-0812">Transmembrane</keyword>
<evidence type="ECO:0000256" key="2">
    <source>
        <dbReference type="ARBA" id="ARBA00008432"/>
    </source>
</evidence>
<sequence length="474" mass="51750">MRRIIEAIKSGNPKALFASFLYFDTGFSIWLLLGALAPFIAQELNLSPAQKGFLVAVPVLSAAILRINFGYLYQSVDGRKIALAGIILSGIPSLFALLFPSYLDDYTVLLLLGVLLGMGGASFAVALPMAGSNYPREVQGLVLGLAAAGNIGAVLDGILFPPLAKTFGWKETMAMAGLLLVITFLVVFFWSKDKGEKEGRGTYPILVFVITILFMLFLVPALERGWLGIKGKEALLLLPLIGSAFVLSFLPNRYRRVFLERDTWLMVLIYSITFGGFVGMSSYVSLYLIDQYGFSKIEAGALMSLFAFTGAFIRPFGGFIADMISGVRALTFILFGIASMYMVLSVLKLPPFLGVLALLVIFAFFGLGNGATFQLVPHRWPKVRGMMAGIIGAAGGFGGFYLPTVLGIVKETTGSYSAGFFLFSMVALTALVLLRLVHSQWMEWAYVRYDYEKDMLTGIAPNGRVVMDFVYKED</sequence>
<evidence type="ECO:0000256" key="3">
    <source>
        <dbReference type="ARBA" id="ARBA00022692"/>
    </source>
</evidence>
<dbReference type="SUPFAM" id="SSF103473">
    <property type="entry name" value="MFS general substrate transporter"/>
    <property type="match status" value="1"/>
</dbReference>
<feature type="transmembrane region" description="Helical" evidence="7">
    <location>
        <begin position="20"/>
        <end position="40"/>
    </location>
</feature>
<evidence type="ECO:0000256" key="4">
    <source>
        <dbReference type="ARBA" id="ARBA00022989"/>
    </source>
</evidence>
<dbReference type="EMBL" id="DSFP01000037">
    <property type="protein sequence ID" value="HEW45942.1"/>
    <property type="molecule type" value="Genomic_DNA"/>
</dbReference>
<protein>
    <submittedName>
        <fullName evidence="9">NarK/NasA family nitrate transporter</fullName>
    </submittedName>
</protein>
<feature type="transmembrane region" description="Helical" evidence="7">
    <location>
        <begin position="264"/>
        <end position="289"/>
    </location>
</feature>
<feature type="transmembrane region" description="Helical" evidence="7">
    <location>
        <begin position="203"/>
        <end position="222"/>
    </location>
</feature>
<dbReference type="GO" id="GO:0016020">
    <property type="term" value="C:membrane"/>
    <property type="evidence" value="ECO:0007669"/>
    <property type="project" value="UniProtKB-SubCell"/>
</dbReference>
<evidence type="ECO:0000256" key="6">
    <source>
        <dbReference type="ARBA" id="ARBA00023136"/>
    </source>
</evidence>
<dbReference type="Pfam" id="PF07690">
    <property type="entry name" value="MFS_1"/>
    <property type="match status" value="1"/>
</dbReference>
<dbReference type="Gene3D" id="1.20.1250.20">
    <property type="entry name" value="MFS general substrate transporter like domains"/>
    <property type="match status" value="1"/>
</dbReference>
<keyword evidence="4 7" id="KW-1133">Transmembrane helix</keyword>
<feature type="transmembrane region" description="Helical" evidence="7">
    <location>
        <begin position="141"/>
        <end position="160"/>
    </location>
</feature>
<feature type="transmembrane region" description="Helical" evidence="7">
    <location>
        <begin position="234"/>
        <end position="252"/>
    </location>
</feature>
<accession>A0A7C2V557</accession>
<feature type="transmembrane region" description="Helical" evidence="7">
    <location>
        <begin position="415"/>
        <end position="434"/>
    </location>
</feature>
<dbReference type="GO" id="GO:0042128">
    <property type="term" value="P:nitrate assimilation"/>
    <property type="evidence" value="ECO:0007669"/>
    <property type="project" value="UniProtKB-KW"/>
</dbReference>
<dbReference type="InterPro" id="IPR011701">
    <property type="entry name" value="MFS"/>
</dbReference>
<dbReference type="PROSITE" id="PS50850">
    <property type="entry name" value="MFS"/>
    <property type="match status" value="1"/>
</dbReference>
<evidence type="ECO:0000256" key="7">
    <source>
        <dbReference type="SAM" id="Phobius"/>
    </source>
</evidence>
<dbReference type="InterPro" id="IPR036259">
    <property type="entry name" value="MFS_trans_sf"/>
</dbReference>
<keyword evidence="6 7" id="KW-0472">Membrane</keyword>
<feature type="transmembrane region" description="Helical" evidence="7">
    <location>
        <begin position="81"/>
        <end position="102"/>
    </location>
</feature>
<evidence type="ECO:0000313" key="9">
    <source>
        <dbReference type="EMBL" id="HEW45942.1"/>
    </source>
</evidence>
<reference evidence="9" key="1">
    <citation type="journal article" date="2020" name="mSystems">
        <title>Genome- and Community-Level Interaction Insights into Carbon Utilization and Element Cycling Functions of Hydrothermarchaeota in Hydrothermal Sediment.</title>
        <authorList>
            <person name="Zhou Z."/>
            <person name="Liu Y."/>
            <person name="Xu W."/>
            <person name="Pan J."/>
            <person name="Luo Z.H."/>
            <person name="Li M."/>
        </authorList>
    </citation>
    <scope>NUCLEOTIDE SEQUENCE [LARGE SCALE GENOMIC DNA]</scope>
    <source>
        <strain evidence="9">SpSt-132</strain>
    </source>
</reference>
<evidence type="ECO:0000256" key="1">
    <source>
        <dbReference type="ARBA" id="ARBA00004141"/>
    </source>
</evidence>
<dbReference type="InterPro" id="IPR020846">
    <property type="entry name" value="MFS_dom"/>
</dbReference>
<feature type="transmembrane region" description="Helical" evidence="7">
    <location>
        <begin position="327"/>
        <end position="347"/>
    </location>
</feature>
<comment type="subcellular location">
    <subcellularLocation>
        <location evidence="1">Membrane</location>
        <topology evidence="1">Multi-pass membrane protein</topology>
    </subcellularLocation>
</comment>
<feature type="transmembrane region" description="Helical" evidence="7">
    <location>
        <begin position="301"/>
        <end position="320"/>
    </location>
</feature>
<feature type="transmembrane region" description="Helical" evidence="7">
    <location>
        <begin position="52"/>
        <end position="69"/>
    </location>
</feature>
<organism evidence="9">
    <name type="scientific">Hydrogenobacter sp</name>
    <dbReference type="NCBI Taxonomy" id="2152829"/>
    <lineage>
        <taxon>Bacteria</taxon>
        <taxon>Pseudomonadati</taxon>
        <taxon>Aquificota</taxon>
        <taxon>Aquificia</taxon>
        <taxon>Aquificales</taxon>
        <taxon>Aquificaceae</taxon>
        <taxon>Hydrogenobacter</taxon>
    </lineage>
</organism>
<gene>
    <name evidence="9" type="ORF">ENO47_04630</name>
</gene>
<dbReference type="GO" id="GO:0015112">
    <property type="term" value="F:nitrate transmembrane transporter activity"/>
    <property type="evidence" value="ECO:0007669"/>
    <property type="project" value="InterPro"/>
</dbReference>
<feature type="transmembrane region" description="Helical" evidence="7">
    <location>
        <begin position="108"/>
        <end position="129"/>
    </location>
</feature>
<feature type="transmembrane region" description="Helical" evidence="7">
    <location>
        <begin position="388"/>
        <end position="409"/>
    </location>
</feature>
<name>A0A7C2V557_9AQUI</name>
<feature type="transmembrane region" description="Helical" evidence="7">
    <location>
        <begin position="172"/>
        <end position="191"/>
    </location>
</feature>
<dbReference type="InterPro" id="IPR044772">
    <property type="entry name" value="NO3_transporter"/>
</dbReference>